<reference evidence="2" key="2">
    <citation type="submission" date="2014-09" db="EMBL/GenBank/DDBJ databases">
        <authorList>
            <consortium name="NBRP consortium"/>
            <person name="Sawabe T."/>
            <person name="Meirelles P."/>
            <person name="Nakanishi M."/>
            <person name="Sayaka M."/>
            <person name="Hattori M."/>
            <person name="Ohkuma M."/>
        </authorList>
    </citation>
    <scope>NUCLEOTIDE SEQUENCE [LARGE SCALE GENOMIC DNA]</scope>
    <source>
        <strain evidence="2">JCM 19239</strain>
    </source>
</reference>
<gene>
    <name evidence="1" type="ORF">JCM19239_6835</name>
</gene>
<dbReference type="EMBL" id="BBMS01000100">
    <property type="protein sequence ID" value="GAL30536.1"/>
    <property type="molecule type" value="Genomic_DNA"/>
</dbReference>
<proteinExistence type="predicted"/>
<keyword evidence="2" id="KW-1185">Reference proteome</keyword>
<dbReference type="Proteomes" id="UP000029223">
    <property type="component" value="Unassembled WGS sequence"/>
</dbReference>
<evidence type="ECO:0000313" key="1">
    <source>
        <dbReference type="EMBL" id="GAL30536.1"/>
    </source>
</evidence>
<sequence>MSIGILQQDSSDEFIAGEYFQRAIMQSNPYGFEYKSSSNAESFASVSEMENMSLKEIMDKQQSMSKATSKIVDWVVTSAATINPISSNATPIATLMPFAPYIEYRKKLIGSDKGYHLKSQPFDTELIVPTVAGYNAADERAFGSLADITFLIPMVVDLIMNNDPDLLTEENGAQAPEVIATWLTEDDNVELLRAELASIDGNDVTSS</sequence>
<comment type="caution">
    <text evidence="1">The sequence shown here is derived from an EMBL/GenBank/DDBJ whole genome shotgun (WGS) entry which is preliminary data.</text>
</comment>
<name>A0ABQ0JP42_9VIBR</name>
<evidence type="ECO:0000313" key="2">
    <source>
        <dbReference type="Proteomes" id="UP000029223"/>
    </source>
</evidence>
<protein>
    <submittedName>
        <fullName evidence="1">Para-nitrobenzyl esterase</fullName>
    </submittedName>
</protein>
<accession>A0ABQ0JP42</accession>
<reference evidence="2" key="1">
    <citation type="submission" date="2014-09" db="EMBL/GenBank/DDBJ databases">
        <title>Vibrio variabilis JCM 19239. (C206) whole genome shotgun sequence.</title>
        <authorList>
            <person name="Sawabe T."/>
            <person name="Meirelles P."/>
            <person name="Nakanishi M."/>
            <person name="Sayaka M."/>
            <person name="Hattori M."/>
            <person name="Ohkuma M."/>
        </authorList>
    </citation>
    <scope>NUCLEOTIDE SEQUENCE [LARGE SCALE GENOMIC DNA]</scope>
    <source>
        <strain evidence="2">JCM 19239</strain>
    </source>
</reference>
<organism evidence="1 2">
    <name type="scientific">Vibrio variabilis</name>
    <dbReference type="NCBI Taxonomy" id="990271"/>
    <lineage>
        <taxon>Bacteria</taxon>
        <taxon>Pseudomonadati</taxon>
        <taxon>Pseudomonadota</taxon>
        <taxon>Gammaproteobacteria</taxon>
        <taxon>Vibrionales</taxon>
        <taxon>Vibrionaceae</taxon>
        <taxon>Vibrio</taxon>
    </lineage>
</organism>